<dbReference type="InterPro" id="IPR033828">
    <property type="entry name" value="GATase1_CTP_Synthase"/>
</dbReference>
<dbReference type="GO" id="GO:0004359">
    <property type="term" value="F:glutaminase activity"/>
    <property type="evidence" value="ECO:0007669"/>
    <property type="project" value="RHEA"/>
</dbReference>
<dbReference type="SUPFAM" id="SSF52540">
    <property type="entry name" value="P-loop containing nucleoside triphosphate hydrolases"/>
    <property type="match status" value="1"/>
</dbReference>
<accession>A0A150M6B8</accession>
<sequence length="553" mass="62650">MHALRAMNEKEETWMTKYVFVTGGVVSSLGKGIIAASLGLLLKKRGLKVTIQKFDPYINVDPGTMSPYQHGEVFVTDDGAETDLDLGHYERFIDINLNKYSNVTTGKIYSSVLKKERRGDYLGATVQVIPHITNEIKDRVFQAGKETKADVVITEIGGTVGDIESLPFLEAIRQMKSDVGPDRVLYIHCTLVPYIKAAGEMKTKPTQHSVKELRSLGIQPNIIVLRTEHPISEDMRDKIALFCDIDKEAVIESRDADILYSVPLALKEQGFDEIVCRHFGLATKEPDLRDWEQLIEKIRNLSKTVRIALVGKYVELQDAYISVVESLRHAGYRFDADVQVQWVNSEFLTEENCADELKGADGILVPGGFGDRGIEGKILAIKYARENKIPFFGICLGMQMASVEFARHVAGLEGAHSSEINPETPYPVIDLLPEQKEIEEKGGTLRLGLYPCKLKENTKAFAAYQDEVVYERHRHRYEFNNEFRELFESKGFVFSGLSPDERLVEIIELEDHPWFVACQFHPEFKSRPTRPHPLFREFIRSALNHKENRTAGE</sequence>
<feature type="region of interest" description="Amidoligase domain" evidence="11">
    <location>
        <begin position="1"/>
        <end position="281"/>
    </location>
</feature>
<comment type="subunit">
    <text evidence="11">Homotetramer.</text>
</comment>
<evidence type="ECO:0000256" key="3">
    <source>
        <dbReference type="ARBA" id="ARBA00022598"/>
    </source>
</evidence>
<dbReference type="GO" id="GO:0046872">
    <property type="term" value="F:metal ion binding"/>
    <property type="evidence" value="ECO:0007669"/>
    <property type="project" value="UniProtKB-KW"/>
</dbReference>
<dbReference type="InterPro" id="IPR004468">
    <property type="entry name" value="CTP_synthase"/>
</dbReference>
<feature type="binding site" evidence="11">
    <location>
        <begin position="162"/>
        <end position="164"/>
    </location>
    <ligand>
        <name>CTP</name>
        <dbReference type="ChEBI" id="CHEBI:37563"/>
        <note>allosteric inhibitor</note>
    </ligand>
</feature>
<evidence type="ECO:0000256" key="9">
    <source>
        <dbReference type="ARBA" id="ARBA00022975"/>
    </source>
</evidence>
<dbReference type="PATRIC" id="fig|301148.3.peg.3175"/>
<feature type="domain" description="CTP synthase N-terminal" evidence="14">
    <location>
        <begin position="17"/>
        <end position="281"/>
    </location>
</feature>
<feature type="active site" evidence="11">
    <location>
        <position position="521"/>
    </location>
</feature>
<feature type="binding site" evidence="11">
    <location>
        <position position="27"/>
    </location>
    <ligand>
        <name>CTP</name>
        <dbReference type="ChEBI" id="CHEBI:37563"/>
        <note>allosteric inhibitor</note>
    </ligand>
</feature>
<feature type="binding site" evidence="11">
    <location>
        <position position="68"/>
    </location>
    <ligand>
        <name>L-glutamine</name>
        <dbReference type="ChEBI" id="CHEBI:58359"/>
    </ligand>
</feature>
<evidence type="ECO:0000256" key="7">
    <source>
        <dbReference type="ARBA" id="ARBA00022842"/>
    </source>
</evidence>
<dbReference type="InterPro" id="IPR029062">
    <property type="entry name" value="Class_I_gatase-like"/>
</dbReference>
<comment type="similarity">
    <text evidence="2 11">Belongs to the CTP synthase family.</text>
</comment>
<comment type="activity regulation">
    <text evidence="11">Allosterically activated by GTP, when glutamine is the substrate; GTP has no effect on the reaction when ammonia is the substrate. The allosteric effector GTP functions by stabilizing the protein conformation that binds the tetrahedral intermediate(s) formed during glutamine hydrolysis. Inhibited by the product CTP, via allosteric rather than competitive inhibition.</text>
</comment>
<feature type="binding site" evidence="11">
    <location>
        <begin position="202"/>
        <end position="207"/>
    </location>
    <ligand>
        <name>CTP</name>
        <dbReference type="ChEBI" id="CHEBI:37563"/>
        <note>allosteric inhibitor</note>
    </ligand>
</feature>
<keyword evidence="6 11" id="KW-0067">ATP-binding</keyword>
<dbReference type="GO" id="GO:0019856">
    <property type="term" value="P:pyrimidine nucleobase biosynthetic process"/>
    <property type="evidence" value="ECO:0007669"/>
    <property type="project" value="TreeGrafter"/>
</dbReference>
<evidence type="ECO:0000313" key="15">
    <source>
        <dbReference type="EMBL" id="KYD19901.1"/>
    </source>
</evidence>
<feature type="binding site" evidence="11">
    <location>
        <position position="238"/>
    </location>
    <ligand>
        <name>CTP</name>
        <dbReference type="ChEBI" id="CHEBI:37563"/>
        <note>allosteric inhibitor</note>
    </ligand>
</feature>
<dbReference type="UniPathway" id="UPA00159">
    <property type="reaction ID" value="UER00277"/>
</dbReference>
<evidence type="ECO:0000256" key="12">
    <source>
        <dbReference type="SAM" id="Phobius"/>
    </source>
</evidence>
<dbReference type="EC" id="6.3.4.2" evidence="11"/>
<keyword evidence="4 11" id="KW-0479">Metal-binding</keyword>
<dbReference type="GO" id="GO:0003883">
    <property type="term" value="F:CTP synthase activity"/>
    <property type="evidence" value="ECO:0007669"/>
    <property type="project" value="UniProtKB-UniRule"/>
</dbReference>
<dbReference type="CDD" id="cd03113">
    <property type="entry name" value="CTPS_N"/>
    <property type="match status" value="1"/>
</dbReference>
<feature type="domain" description="Glutamine amidotransferase" evidence="13">
    <location>
        <begin position="316"/>
        <end position="540"/>
    </location>
</feature>
<dbReference type="PANTHER" id="PTHR11550">
    <property type="entry name" value="CTP SYNTHASE"/>
    <property type="match status" value="1"/>
</dbReference>
<comment type="catalytic activity">
    <reaction evidence="10 11">
        <text>UTP + L-glutamine + ATP + H2O = CTP + L-glutamate + ADP + phosphate + 2 H(+)</text>
        <dbReference type="Rhea" id="RHEA:26426"/>
        <dbReference type="ChEBI" id="CHEBI:15377"/>
        <dbReference type="ChEBI" id="CHEBI:15378"/>
        <dbReference type="ChEBI" id="CHEBI:29985"/>
        <dbReference type="ChEBI" id="CHEBI:30616"/>
        <dbReference type="ChEBI" id="CHEBI:37563"/>
        <dbReference type="ChEBI" id="CHEBI:43474"/>
        <dbReference type="ChEBI" id="CHEBI:46398"/>
        <dbReference type="ChEBI" id="CHEBI:58359"/>
        <dbReference type="ChEBI" id="CHEBI:456216"/>
        <dbReference type="EC" id="6.3.4.2"/>
    </reaction>
</comment>
<name>A0A150M6B8_9BACI</name>
<keyword evidence="8 11" id="KW-0315">Glutamine amidotransferase</keyword>
<dbReference type="SUPFAM" id="SSF52317">
    <property type="entry name" value="Class I glutamine amidotransferase-like"/>
    <property type="match status" value="1"/>
</dbReference>
<dbReference type="HAMAP" id="MF_01227">
    <property type="entry name" value="PyrG"/>
    <property type="match status" value="1"/>
</dbReference>
<dbReference type="InterPro" id="IPR017926">
    <property type="entry name" value="GATASE"/>
</dbReference>
<feature type="binding site" evidence="11">
    <location>
        <begin position="28"/>
        <end position="33"/>
    </location>
    <ligand>
        <name>ATP</name>
        <dbReference type="ChEBI" id="CHEBI:30616"/>
    </ligand>
</feature>
<keyword evidence="9 11" id="KW-0665">Pyrimidine biosynthesis</keyword>
<evidence type="ECO:0000256" key="11">
    <source>
        <dbReference type="HAMAP-Rule" id="MF_01227"/>
    </source>
</evidence>
<evidence type="ECO:0000256" key="5">
    <source>
        <dbReference type="ARBA" id="ARBA00022741"/>
    </source>
</evidence>
<feature type="binding site" evidence="11">
    <location>
        <position position="419"/>
    </location>
    <ligand>
        <name>L-glutamine</name>
        <dbReference type="ChEBI" id="CHEBI:58359"/>
    </ligand>
</feature>
<dbReference type="PANTHER" id="PTHR11550:SF0">
    <property type="entry name" value="CTP SYNTHASE-RELATED"/>
    <property type="match status" value="1"/>
</dbReference>
<evidence type="ECO:0000259" key="13">
    <source>
        <dbReference type="Pfam" id="PF00117"/>
    </source>
</evidence>
<feature type="binding site" evidence="11">
    <location>
        <begin position="396"/>
        <end position="399"/>
    </location>
    <ligand>
        <name>L-glutamine</name>
        <dbReference type="ChEBI" id="CHEBI:58359"/>
    </ligand>
</feature>
<comment type="pathway">
    <text evidence="1 11">Pyrimidine metabolism; CTP biosynthesis via de novo pathway; CTP from UDP: step 2/2.</text>
</comment>
<reference evidence="15 16" key="1">
    <citation type="submission" date="2016-01" db="EMBL/GenBank/DDBJ databases">
        <title>Draft Genome Sequences of Seven Thermophilic Sporeformers Isolated from Foods.</title>
        <authorList>
            <person name="Berendsen E.M."/>
            <person name="Wells-Bennik M.H."/>
            <person name="Krawcyk A.O."/>
            <person name="De Jong A."/>
            <person name="Holsappel S."/>
            <person name="Eijlander R.T."/>
            <person name="Kuipers O.P."/>
        </authorList>
    </citation>
    <scope>NUCLEOTIDE SEQUENCE [LARGE SCALE GENOMIC DNA]</scope>
    <source>
        <strain evidence="15 16">B4135</strain>
    </source>
</reference>
<evidence type="ECO:0000259" key="14">
    <source>
        <dbReference type="Pfam" id="PF06418"/>
    </source>
</evidence>
<keyword evidence="12" id="KW-0472">Membrane</keyword>
<organism evidence="15 16">
    <name type="scientific">Caldibacillus debilis</name>
    <dbReference type="NCBI Taxonomy" id="301148"/>
    <lineage>
        <taxon>Bacteria</taxon>
        <taxon>Bacillati</taxon>
        <taxon>Bacillota</taxon>
        <taxon>Bacilli</taxon>
        <taxon>Bacillales</taxon>
        <taxon>Bacillaceae</taxon>
        <taxon>Caldibacillus</taxon>
    </lineage>
</organism>
<comment type="function">
    <text evidence="11">Catalyzes the ATP-dependent amination of UTP to CTP with either L-glutamine or ammonia as the source of nitrogen. Regulates intracellular CTP levels through interactions with the four ribonucleotide triphosphates.</text>
</comment>
<keyword evidence="5 11" id="KW-0547">Nucleotide-binding</keyword>
<feature type="binding site" evidence="11">
    <location>
        <begin position="202"/>
        <end position="207"/>
    </location>
    <ligand>
        <name>UTP</name>
        <dbReference type="ChEBI" id="CHEBI:46398"/>
    </ligand>
</feature>
<feature type="transmembrane region" description="Helical" evidence="12">
    <location>
        <begin position="20"/>
        <end position="42"/>
    </location>
</feature>
<gene>
    <name evidence="11" type="primary">pyrG</name>
    <name evidence="15" type="ORF">B4135_0800</name>
</gene>
<protein>
    <recommendedName>
        <fullName evidence="11">CTP synthase</fullName>
        <ecNumber evidence="11">6.3.4.2</ecNumber>
    </recommendedName>
    <alternativeName>
        <fullName evidence="11">Cytidine 5'-triphosphate synthase</fullName>
    </alternativeName>
    <alternativeName>
        <fullName evidence="11">Cytidine triphosphate synthetase</fullName>
        <shortName evidence="11">CTP synthetase</shortName>
        <shortName evidence="11">CTPS</shortName>
    </alternativeName>
    <alternativeName>
        <fullName evidence="11">UTP--ammonia ligase</fullName>
    </alternativeName>
</protein>
<proteinExistence type="inferred from homology"/>
<dbReference type="FunFam" id="3.40.50.300:FF:000009">
    <property type="entry name" value="CTP synthase"/>
    <property type="match status" value="1"/>
</dbReference>
<feature type="active site" description="Nucleophile; for glutamine hydrolysis" evidence="11">
    <location>
        <position position="395"/>
    </location>
</feature>
<dbReference type="Gene3D" id="3.40.50.300">
    <property type="entry name" value="P-loop containing nucleotide triphosphate hydrolases"/>
    <property type="match status" value="1"/>
</dbReference>
<keyword evidence="7 11" id="KW-0460">Magnesium</keyword>
<dbReference type="Pfam" id="PF00117">
    <property type="entry name" value="GATase"/>
    <property type="match status" value="1"/>
</dbReference>
<feature type="binding site" evidence="11">
    <location>
        <position position="27"/>
    </location>
    <ligand>
        <name>UTP</name>
        <dbReference type="ChEBI" id="CHEBI:46398"/>
    </ligand>
</feature>
<dbReference type="Proteomes" id="UP000075683">
    <property type="component" value="Unassembled WGS sequence"/>
</dbReference>
<comment type="catalytic activity">
    <reaction evidence="11">
        <text>UTP + NH4(+) + ATP = CTP + ADP + phosphate + 2 H(+)</text>
        <dbReference type="Rhea" id="RHEA:16597"/>
        <dbReference type="ChEBI" id="CHEBI:15378"/>
        <dbReference type="ChEBI" id="CHEBI:28938"/>
        <dbReference type="ChEBI" id="CHEBI:30616"/>
        <dbReference type="ChEBI" id="CHEBI:37563"/>
        <dbReference type="ChEBI" id="CHEBI:43474"/>
        <dbReference type="ChEBI" id="CHEBI:46398"/>
        <dbReference type="ChEBI" id="CHEBI:456216"/>
    </reaction>
</comment>
<evidence type="ECO:0000313" key="16">
    <source>
        <dbReference type="Proteomes" id="UP000075683"/>
    </source>
</evidence>
<feature type="binding site" evidence="11">
    <location>
        <position position="476"/>
    </location>
    <ligand>
        <name>L-glutamine</name>
        <dbReference type="ChEBI" id="CHEBI:58359"/>
    </ligand>
</feature>
<feature type="binding site" evidence="11">
    <location>
        <begin position="254"/>
        <end position="256"/>
    </location>
    <ligand>
        <name>ATP</name>
        <dbReference type="ChEBI" id="CHEBI:30616"/>
    </ligand>
</feature>
<dbReference type="Gene3D" id="3.40.50.880">
    <property type="match status" value="1"/>
</dbReference>
<evidence type="ECO:0000256" key="6">
    <source>
        <dbReference type="ARBA" id="ARBA00022840"/>
    </source>
</evidence>
<dbReference type="GO" id="GO:0044210">
    <property type="term" value="P:'de novo' CTP biosynthetic process"/>
    <property type="evidence" value="ECO:0007669"/>
    <property type="project" value="UniProtKB-UniRule"/>
</dbReference>
<dbReference type="EMBL" id="LQYT01000037">
    <property type="protein sequence ID" value="KYD19901.1"/>
    <property type="molecule type" value="Genomic_DNA"/>
</dbReference>
<comment type="catalytic activity">
    <reaction evidence="11">
        <text>L-glutamine + H2O = L-glutamate + NH4(+)</text>
        <dbReference type="Rhea" id="RHEA:15889"/>
        <dbReference type="ChEBI" id="CHEBI:15377"/>
        <dbReference type="ChEBI" id="CHEBI:28938"/>
        <dbReference type="ChEBI" id="CHEBI:29985"/>
        <dbReference type="ChEBI" id="CHEBI:58359"/>
    </reaction>
</comment>
<dbReference type="NCBIfam" id="TIGR00337">
    <property type="entry name" value="PyrG"/>
    <property type="match status" value="1"/>
</dbReference>
<feature type="active site" evidence="11">
    <location>
        <position position="523"/>
    </location>
</feature>
<dbReference type="GO" id="GO:0005829">
    <property type="term" value="C:cytosol"/>
    <property type="evidence" value="ECO:0007669"/>
    <property type="project" value="TreeGrafter"/>
</dbReference>
<feature type="binding site" evidence="11">
    <location>
        <position position="368"/>
    </location>
    <ligand>
        <name>L-glutamine</name>
        <dbReference type="ChEBI" id="CHEBI:58359"/>
    </ligand>
</feature>
<feature type="binding site" evidence="11">
    <location>
        <position position="85"/>
    </location>
    <ligand>
        <name>Mg(2+)</name>
        <dbReference type="ChEBI" id="CHEBI:18420"/>
    </ligand>
</feature>
<feature type="binding site" evidence="11">
    <location>
        <position position="85"/>
    </location>
    <ligand>
        <name>ATP</name>
        <dbReference type="ChEBI" id="CHEBI:30616"/>
    </ligand>
</feature>
<evidence type="ECO:0000256" key="10">
    <source>
        <dbReference type="ARBA" id="ARBA00047781"/>
    </source>
</evidence>
<evidence type="ECO:0000256" key="2">
    <source>
        <dbReference type="ARBA" id="ARBA00007533"/>
    </source>
</evidence>
<dbReference type="STRING" id="301148.B4135_0800"/>
<dbReference type="InterPro" id="IPR017456">
    <property type="entry name" value="CTP_synthase_N"/>
</dbReference>
<evidence type="ECO:0000256" key="4">
    <source>
        <dbReference type="ARBA" id="ARBA00022723"/>
    </source>
</evidence>
<dbReference type="GO" id="GO:0042802">
    <property type="term" value="F:identical protein binding"/>
    <property type="evidence" value="ECO:0007669"/>
    <property type="project" value="TreeGrafter"/>
</dbReference>
<evidence type="ECO:0000256" key="8">
    <source>
        <dbReference type="ARBA" id="ARBA00022962"/>
    </source>
</evidence>
<feature type="binding site" evidence="11">
    <location>
        <position position="155"/>
    </location>
    <ligand>
        <name>Mg(2+)</name>
        <dbReference type="ChEBI" id="CHEBI:18420"/>
    </ligand>
</feature>
<dbReference type="InterPro" id="IPR027417">
    <property type="entry name" value="P-loop_NTPase"/>
</dbReference>
<dbReference type="GO" id="GO:0005524">
    <property type="term" value="F:ATP binding"/>
    <property type="evidence" value="ECO:0007669"/>
    <property type="project" value="UniProtKB-KW"/>
</dbReference>
<comment type="caution">
    <text evidence="15">The sequence shown here is derived from an EMBL/GenBank/DDBJ whole genome shotgun (WGS) entry which is preliminary data.</text>
</comment>
<keyword evidence="12" id="KW-0812">Transmembrane</keyword>
<evidence type="ECO:0000256" key="1">
    <source>
        <dbReference type="ARBA" id="ARBA00005171"/>
    </source>
</evidence>
<dbReference type="GO" id="GO:0097268">
    <property type="term" value="C:cytoophidium"/>
    <property type="evidence" value="ECO:0007669"/>
    <property type="project" value="UniProtKB-ARBA"/>
</dbReference>
<dbReference type="NCBIfam" id="NF003792">
    <property type="entry name" value="PRK05380.1"/>
    <property type="match status" value="1"/>
</dbReference>
<dbReference type="AlphaFoldDB" id="A0A150M6B8"/>
<comment type="miscellaneous">
    <text evidence="11">CTPSs have evolved a hybrid strategy for distinguishing between UTP and CTP. The overlapping regions of the product feedback inhibitory and substrate sites recognize a common feature in both compounds, the triphosphate moiety. To differentiate isosteric substrate and product pyrimidine rings, an additional pocket far from the expected kinase/ligase catalytic site, specifically recognizes the cytosine and ribose portions of the product inhibitor.</text>
</comment>
<dbReference type="FunFam" id="3.40.50.880:FF:000002">
    <property type="entry name" value="CTP synthase"/>
    <property type="match status" value="1"/>
</dbReference>
<dbReference type="PROSITE" id="PS51273">
    <property type="entry name" value="GATASE_TYPE_1"/>
    <property type="match status" value="1"/>
</dbReference>
<dbReference type="CDD" id="cd01746">
    <property type="entry name" value="GATase1_CTP_Synthase"/>
    <property type="match status" value="1"/>
</dbReference>
<keyword evidence="3 11" id="KW-0436">Ligase</keyword>
<keyword evidence="12" id="KW-1133">Transmembrane helix</keyword>
<feature type="binding site" evidence="11">
    <location>
        <position position="238"/>
    </location>
    <ligand>
        <name>UTP</name>
        <dbReference type="ChEBI" id="CHEBI:46398"/>
    </ligand>
</feature>
<dbReference type="Pfam" id="PF06418">
    <property type="entry name" value="CTP_synth_N"/>
    <property type="match status" value="1"/>
</dbReference>